<proteinExistence type="predicted"/>
<dbReference type="Proteomes" id="UP001162156">
    <property type="component" value="Unassembled WGS sequence"/>
</dbReference>
<evidence type="ECO:0000313" key="2">
    <source>
        <dbReference type="EMBL" id="KAJ8944308.1"/>
    </source>
</evidence>
<comment type="caution">
    <text evidence="2">The sequence shown here is derived from an EMBL/GenBank/DDBJ whole genome shotgun (WGS) entry which is preliminary data.</text>
</comment>
<organism evidence="2 3">
    <name type="scientific">Rhamnusium bicolor</name>
    <dbReference type="NCBI Taxonomy" id="1586634"/>
    <lineage>
        <taxon>Eukaryota</taxon>
        <taxon>Metazoa</taxon>
        <taxon>Ecdysozoa</taxon>
        <taxon>Arthropoda</taxon>
        <taxon>Hexapoda</taxon>
        <taxon>Insecta</taxon>
        <taxon>Pterygota</taxon>
        <taxon>Neoptera</taxon>
        <taxon>Endopterygota</taxon>
        <taxon>Coleoptera</taxon>
        <taxon>Polyphaga</taxon>
        <taxon>Cucujiformia</taxon>
        <taxon>Chrysomeloidea</taxon>
        <taxon>Cerambycidae</taxon>
        <taxon>Lepturinae</taxon>
        <taxon>Rhagiini</taxon>
        <taxon>Rhamnusium</taxon>
    </lineage>
</organism>
<name>A0AAV8XZZ6_9CUCU</name>
<feature type="region of interest" description="Disordered" evidence="1">
    <location>
        <begin position="42"/>
        <end position="78"/>
    </location>
</feature>
<protein>
    <submittedName>
        <fullName evidence="2">Uncharacterized protein</fullName>
    </submittedName>
</protein>
<evidence type="ECO:0000256" key="1">
    <source>
        <dbReference type="SAM" id="MobiDB-lite"/>
    </source>
</evidence>
<sequence length="272" mass="30724">MKLSHVAKRSLLLKEHEFLKVKPLSNEMKSFISKYKRKAEDNIGGDTRYEDEKSNQNERDEDEKSPNQEEIVSVPAPQTTLTTSVATMMPNTPYTKKQNDAAFLNKVLQDVQELVKYEKEGKSLSNEGSLCNVMGDWDSDAGGMQLRIDAGNNTSRTPDIKLVEREPQVEGGFLCDGRWNITGHLPFNHSSVMILIAVSNRRKRVATFIGECRICEGTETITGDWMVGRGSRNCKDRQESHTFFSDVLRKNNIRPLQKAHLKEITPTSTTTS</sequence>
<dbReference type="AlphaFoldDB" id="A0AAV8XZZ6"/>
<gene>
    <name evidence="2" type="ORF">NQ314_009498</name>
</gene>
<feature type="compositionally biased region" description="Basic and acidic residues" evidence="1">
    <location>
        <begin position="47"/>
        <end position="67"/>
    </location>
</feature>
<accession>A0AAV8XZZ6</accession>
<keyword evidence="3" id="KW-1185">Reference proteome</keyword>
<reference evidence="2" key="1">
    <citation type="journal article" date="2023" name="Insect Mol. Biol.">
        <title>Genome sequencing provides insights into the evolution of gene families encoding plant cell wall-degrading enzymes in longhorned beetles.</title>
        <authorList>
            <person name="Shin N.R."/>
            <person name="Okamura Y."/>
            <person name="Kirsch R."/>
            <person name="Pauchet Y."/>
        </authorList>
    </citation>
    <scope>NUCLEOTIDE SEQUENCE</scope>
    <source>
        <strain evidence="2">RBIC_L_NR</strain>
    </source>
</reference>
<dbReference type="EMBL" id="JANEYF010002604">
    <property type="protein sequence ID" value="KAJ8944308.1"/>
    <property type="molecule type" value="Genomic_DNA"/>
</dbReference>
<evidence type="ECO:0000313" key="3">
    <source>
        <dbReference type="Proteomes" id="UP001162156"/>
    </source>
</evidence>